<keyword evidence="2" id="KW-1185">Reference proteome</keyword>
<dbReference type="RefSeq" id="WP_036658394.1">
    <property type="nucleotide sequence ID" value="NZ_JQCR01000003.1"/>
</dbReference>
<name>A0A098M8F6_9BACL</name>
<protein>
    <submittedName>
        <fullName evidence="1">Uncharacterized protein</fullName>
    </submittedName>
</protein>
<proteinExistence type="predicted"/>
<reference evidence="1 2" key="1">
    <citation type="submission" date="2014-08" db="EMBL/GenBank/DDBJ databases">
        <authorList>
            <person name="den Bakker H.C."/>
        </authorList>
    </citation>
    <scope>NUCLEOTIDE SEQUENCE [LARGE SCALE GENOMIC DNA]</scope>
    <source>
        <strain evidence="1 2">DSM 18334</strain>
    </source>
</reference>
<sequence length="64" mass="7624">MIRYGGHDEHNGHDRHDRHDRVCWHDKHVGWEHWLSTSVELTAIEGICPLYWRISAYFPDASVK</sequence>
<evidence type="ECO:0000313" key="2">
    <source>
        <dbReference type="Proteomes" id="UP000029734"/>
    </source>
</evidence>
<organism evidence="1 2">
    <name type="scientific">Paenibacillus wynnii</name>
    <dbReference type="NCBI Taxonomy" id="268407"/>
    <lineage>
        <taxon>Bacteria</taxon>
        <taxon>Bacillati</taxon>
        <taxon>Bacillota</taxon>
        <taxon>Bacilli</taxon>
        <taxon>Bacillales</taxon>
        <taxon>Paenibacillaceae</taxon>
        <taxon>Paenibacillus</taxon>
    </lineage>
</organism>
<accession>A0A098M8F6</accession>
<dbReference type="AlphaFoldDB" id="A0A098M8F6"/>
<dbReference type="Proteomes" id="UP000029734">
    <property type="component" value="Unassembled WGS sequence"/>
</dbReference>
<gene>
    <name evidence="1" type="ORF">PWYN_27910</name>
</gene>
<dbReference type="EMBL" id="JQCR01000003">
    <property type="protein sequence ID" value="KGE18341.1"/>
    <property type="molecule type" value="Genomic_DNA"/>
</dbReference>
<comment type="caution">
    <text evidence="1">The sequence shown here is derived from an EMBL/GenBank/DDBJ whole genome shotgun (WGS) entry which is preliminary data.</text>
</comment>
<reference evidence="1 2" key="2">
    <citation type="submission" date="2014-10" db="EMBL/GenBank/DDBJ databases">
        <title>Comparative genomics of the Paenibacillus odorifer group.</title>
        <authorList>
            <person name="Tsai Y.-C."/>
            <person name="Martin N."/>
            <person name="Korlach J."/>
            <person name="Wiedmann M."/>
        </authorList>
    </citation>
    <scope>NUCLEOTIDE SEQUENCE [LARGE SCALE GENOMIC DNA]</scope>
    <source>
        <strain evidence="1 2">DSM 18334</strain>
    </source>
</reference>
<evidence type="ECO:0000313" key="1">
    <source>
        <dbReference type="EMBL" id="KGE18341.1"/>
    </source>
</evidence>